<accession>A0AA48RBB3</accession>
<keyword evidence="1" id="KW-1133">Transmembrane helix</keyword>
<evidence type="ECO:0000256" key="1">
    <source>
        <dbReference type="SAM" id="Phobius"/>
    </source>
</evidence>
<protein>
    <submittedName>
        <fullName evidence="2">Uncharacterized protein</fullName>
    </submittedName>
</protein>
<sequence length="39" mass="4637">MWELEDWKDLSKMLENFAEAALAFVGIFLVLKWLAKHKD</sequence>
<feature type="transmembrane region" description="Helical" evidence="1">
    <location>
        <begin position="17"/>
        <end position="35"/>
    </location>
</feature>
<name>A0AA48RBB3_9ZZZZ</name>
<keyword evidence="1" id="KW-0812">Transmembrane</keyword>
<dbReference type="EMBL" id="OY288114">
    <property type="protein sequence ID" value="CAJ0879644.1"/>
    <property type="molecule type" value="Genomic_DNA"/>
</dbReference>
<organism evidence="2">
    <name type="scientific">freshwater sediment metagenome</name>
    <dbReference type="NCBI Taxonomy" id="556182"/>
    <lineage>
        <taxon>unclassified sequences</taxon>
        <taxon>metagenomes</taxon>
        <taxon>ecological metagenomes</taxon>
    </lineage>
</organism>
<evidence type="ECO:0000313" key="2">
    <source>
        <dbReference type="EMBL" id="CAJ0879644.1"/>
    </source>
</evidence>
<proteinExistence type="predicted"/>
<gene>
    <name evidence="2" type="ORF">AMST5_03080</name>
</gene>
<reference evidence="2" key="1">
    <citation type="submission" date="2023-07" db="EMBL/GenBank/DDBJ databases">
        <authorList>
            <person name="Pelsma A.J. K."/>
        </authorList>
    </citation>
    <scope>NUCLEOTIDE SEQUENCE</scope>
</reference>
<dbReference type="AlphaFoldDB" id="A0AA48RBB3"/>
<keyword evidence="1" id="KW-0472">Membrane</keyword>